<keyword evidence="2" id="KW-0548">Nucleotidyltransferase</keyword>
<dbReference type="PANTHER" id="PTHR33332">
    <property type="entry name" value="REVERSE TRANSCRIPTASE DOMAIN-CONTAINING PROTEIN"/>
    <property type="match status" value="1"/>
</dbReference>
<dbReference type="Pfam" id="PF00078">
    <property type="entry name" value="RVT_1"/>
    <property type="match status" value="1"/>
</dbReference>
<keyword evidence="2" id="KW-0808">Transferase</keyword>
<dbReference type="AlphaFoldDB" id="A0A4C1X4Q8"/>
<evidence type="ECO:0000259" key="1">
    <source>
        <dbReference type="PROSITE" id="PS50878"/>
    </source>
</evidence>
<sequence>MLQDRLCCCHPEVDTQLRSSWTPVLHYVATEHNWGRRIIEIFLDIEKVFDRMWHSELLHKLLANIQILPAIVRTVLSFLEGRSFFAAVEDTTSDPRPILTGVLQGSCLSPRLYALFMDNISTLAEQLQNWKDVILALYADNSAYLSSSRGANLAVAKLQTSTYFQIGWTNGESP</sequence>
<accession>A0A4C1X4Q8</accession>
<dbReference type="STRING" id="151549.A0A4C1X4Q8"/>
<evidence type="ECO:0000313" key="3">
    <source>
        <dbReference type="Proteomes" id="UP000299102"/>
    </source>
</evidence>
<dbReference type="OrthoDB" id="10065625at2759"/>
<dbReference type="PROSITE" id="PS50878">
    <property type="entry name" value="RT_POL"/>
    <property type="match status" value="1"/>
</dbReference>
<evidence type="ECO:0000313" key="2">
    <source>
        <dbReference type="EMBL" id="GBP58716.1"/>
    </source>
</evidence>
<gene>
    <name evidence="2" type="primary">pol</name>
    <name evidence="2" type="ORF">EVAR_35494_1</name>
</gene>
<protein>
    <submittedName>
        <fullName evidence="2">RNA-directed DNA polymerase from mobile element jockey</fullName>
    </submittedName>
</protein>
<dbReference type="InterPro" id="IPR000477">
    <property type="entry name" value="RT_dom"/>
</dbReference>
<dbReference type="EMBL" id="BGZK01000743">
    <property type="protein sequence ID" value="GBP58716.1"/>
    <property type="molecule type" value="Genomic_DNA"/>
</dbReference>
<organism evidence="2 3">
    <name type="scientific">Eumeta variegata</name>
    <name type="common">Bagworm moth</name>
    <name type="synonym">Eumeta japonica</name>
    <dbReference type="NCBI Taxonomy" id="151549"/>
    <lineage>
        <taxon>Eukaryota</taxon>
        <taxon>Metazoa</taxon>
        <taxon>Ecdysozoa</taxon>
        <taxon>Arthropoda</taxon>
        <taxon>Hexapoda</taxon>
        <taxon>Insecta</taxon>
        <taxon>Pterygota</taxon>
        <taxon>Neoptera</taxon>
        <taxon>Endopterygota</taxon>
        <taxon>Lepidoptera</taxon>
        <taxon>Glossata</taxon>
        <taxon>Ditrysia</taxon>
        <taxon>Tineoidea</taxon>
        <taxon>Psychidae</taxon>
        <taxon>Oiketicinae</taxon>
        <taxon>Eumeta</taxon>
    </lineage>
</organism>
<name>A0A4C1X4Q8_EUMVA</name>
<keyword evidence="2" id="KW-0695">RNA-directed DNA polymerase</keyword>
<proteinExistence type="predicted"/>
<feature type="domain" description="Reverse transcriptase" evidence="1">
    <location>
        <begin position="1"/>
        <end position="174"/>
    </location>
</feature>
<comment type="caution">
    <text evidence="2">The sequence shown here is derived from an EMBL/GenBank/DDBJ whole genome shotgun (WGS) entry which is preliminary data.</text>
</comment>
<reference evidence="2 3" key="1">
    <citation type="journal article" date="2019" name="Commun. Biol.">
        <title>The bagworm genome reveals a unique fibroin gene that provides high tensile strength.</title>
        <authorList>
            <person name="Kono N."/>
            <person name="Nakamura H."/>
            <person name="Ohtoshi R."/>
            <person name="Tomita M."/>
            <person name="Numata K."/>
            <person name="Arakawa K."/>
        </authorList>
    </citation>
    <scope>NUCLEOTIDE SEQUENCE [LARGE SCALE GENOMIC DNA]</scope>
</reference>
<dbReference type="GO" id="GO:0003964">
    <property type="term" value="F:RNA-directed DNA polymerase activity"/>
    <property type="evidence" value="ECO:0007669"/>
    <property type="project" value="UniProtKB-KW"/>
</dbReference>
<dbReference type="Proteomes" id="UP000299102">
    <property type="component" value="Unassembled WGS sequence"/>
</dbReference>
<keyword evidence="3" id="KW-1185">Reference proteome</keyword>